<dbReference type="Pfam" id="PF00041">
    <property type="entry name" value="fn3"/>
    <property type="match status" value="1"/>
</dbReference>
<protein>
    <recommendedName>
        <fullName evidence="8">T9SS type A sorting domain-containing protein</fullName>
    </recommendedName>
</protein>
<keyword evidence="7" id="KW-1185">Reference proteome</keyword>
<feature type="domain" description="Fibronectin type-III" evidence="5">
    <location>
        <begin position="358"/>
        <end position="448"/>
    </location>
</feature>
<dbReference type="InterPro" id="IPR044023">
    <property type="entry name" value="Ig_7"/>
</dbReference>
<dbReference type="PANTHER" id="PTHR46708:SF2">
    <property type="entry name" value="FIBRONECTIN TYPE-III DOMAIN-CONTAINING PROTEIN"/>
    <property type="match status" value="1"/>
</dbReference>
<dbReference type="InterPro" id="IPR035986">
    <property type="entry name" value="PKD_dom_sf"/>
</dbReference>
<dbReference type="EMBL" id="BHZE01000010">
    <property type="protein sequence ID" value="GCD77787.1"/>
    <property type="molecule type" value="Genomic_DNA"/>
</dbReference>
<dbReference type="InterPro" id="IPR000601">
    <property type="entry name" value="PKD_dom"/>
</dbReference>
<dbReference type="PROSITE" id="PS50853">
    <property type="entry name" value="FN3"/>
    <property type="match status" value="4"/>
</dbReference>
<dbReference type="InterPro" id="IPR026444">
    <property type="entry name" value="Secre_tail"/>
</dbReference>
<dbReference type="SMART" id="SM00060">
    <property type="entry name" value="FN3"/>
    <property type="match status" value="4"/>
</dbReference>
<dbReference type="OrthoDB" id="975384at2"/>
<evidence type="ECO:0000259" key="5">
    <source>
        <dbReference type="PROSITE" id="PS50853"/>
    </source>
</evidence>
<dbReference type="RefSeq" id="WP_124397852.1">
    <property type="nucleotide sequence ID" value="NZ_BHZE01000010.1"/>
</dbReference>
<feature type="signal peptide" evidence="3">
    <location>
        <begin position="1"/>
        <end position="20"/>
    </location>
</feature>
<feature type="domain" description="PKD" evidence="4">
    <location>
        <begin position="1327"/>
        <end position="1365"/>
    </location>
</feature>
<accession>A0A401XL84</accession>
<evidence type="ECO:0000259" key="4">
    <source>
        <dbReference type="PROSITE" id="PS50093"/>
    </source>
</evidence>
<dbReference type="Gene3D" id="2.60.40.10">
    <property type="entry name" value="Immunoglobulins"/>
    <property type="match status" value="5"/>
</dbReference>
<gene>
    <name evidence="6" type="ORF">JCM31826_12690</name>
</gene>
<dbReference type="InterPro" id="IPR003961">
    <property type="entry name" value="FN3_dom"/>
</dbReference>
<keyword evidence="2" id="KW-0677">Repeat</keyword>
<evidence type="ECO:0008006" key="8">
    <source>
        <dbReference type="Google" id="ProtNLM"/>
    </source>
</evidence>
<dbReference type="Pfam" id="PF19081">
    <property type="entry name" value="Ig_7"/>
    <property type="match status" value="1"/>
</dbReference>
<dbReference type="Pfam" id="PF18962">
    <property type="entry name" value="Por_Secre_tail"/>
    <property type="match status" value="1"/>
</dbReference>
<dbReference type="CDD" id="cd00063">
    <property type="entry name" value="FN3"/>
    <property type="match status" value="1"/>
</dbReference>
<dbReference type="CDD" id="cd00146">
    <property type="entry name" value="PKD"/>
    <property type="match status" value="1"/>
</dbReference>
<dbReference type="InterPro" id="IPR013783">
    <property type="entry name" value="Ig-like_fold"/>
</dbReference>
<dbReference type="SUPFAM" id="SSF49299">
    <property type="entry name" value="PKD domain"/>
    <property type="match status" value="1"/>
</dbReference>
<dbReference type="NCBIfam" id="TIGR04183">
    <property type="entry name" value="Por_Secre_tail"/>
    <property type="match status" value="1"/>
</dbReference>
<proteinExistence type="predicted"/>
<keyword evidence="1 3" id="KW-0732">Signal</keyword>
<evidence type="ECO:0000313" key="7">
    <source>
        <dbReference type="Proteomes" id="UP000286715"/>
    </source>
</evidence>
<dbReference type="InterPro" id="IPR036116">
    <property type="entry name" value="FN3_sf"/>
</dbReference>
<dbReference type="SUPFAM" id="SSF49265">
    <property type="entry name" value="Fibronectin type III"/>
    <property type="match status" value="3"/>
</dbReference>
<evidence type="ECO:0000313" key="6">
    <source>
        <dbReference type="EMBL" id="GCD77787.1"/>
    </source>
</evidence>
<evidence type="ECO:0000256" key="2">
    <source>
        <dbReference type="ARBA" id="ARBA00022737"/>
    </source>
</evidence>
<dbReference type="InterPro" id="IPR022409">
    <property type="entry name" value="PKD/Chitinase_dom"/>
</dbReference>
<feature type="domain" description="Fibronectin type-III" evidence="5">
    <location>
        <begin position="267"/>
        <end position="357"/>
    </location>
</feature>
<dbReference type="Pfam" id="PF00801">
    <property type="entry name" value="PKD"/>
    <property type="match status" value="1"/>
</dbReference>
<dbReference type="Proteomes" id="UP000286715">
    <property type="component" value="Unassembled WGS sequence"/>
</dbReference>
<evidence type="ECO:0000256" key="3">
    <source>
        <dbReference type="SAM" id="SignalP"/>
    </source>
</evidence>
<dbReference type="SMART" id="SM00089">
    <property type="entry name" value="PKD"/>
    <property type="match status" value="1"/>
</dbReference>
<name>A0A401XL84_9FLAO</name>
<evidence type="ECO:0000256" key="1">
    <source>
        <dbReference type="ARBA" id="ARBA00022729"/>
    </source>
</evidence>
<feature type="chain" id="PRO_5019416470" description="T9SS type A sorting domain-containing protein" evidence="3">
    <location>
        <begin position="21"/>
        <end position="1462"/>
    </location>
</feature>
<sequence>MKKITFLLGFIGLLWSSAKGQVNSYIFTIDSLGTYTPITGGVVLGNATTDDQRFVDPAQPLGGTTETGPGFPIGFNFVYNGVTYDRLGIRADGLIRLGISADGNQAVNMTGAGYSSISSTSSAPANKQATICGFNRDLQANGNASEIRLETIGTAPNRICVVQWTNYRRFGSSNTADTINFQIRLHETTNSISIVYGRFATPNTSTTITGQVGLRGFSNADFRNVTTTSTWANAVPGATNTAAMPFVSNNLPAQGLTYNWAVPSCFAPGSVTFTNITHNSATASWAALNPSIGYQLQFGPTPLTLGQGTTVTVTSGTTYNFTGLTSGVQMAVFIRNICSSTDTSVWQGPFTFTPQCSVPSGFNVLNADSTQITLGWTPNSNVTFELEYGLVGFTQGTGTLVTGITGSQYTVTGLTPSTQYHFYLRSRCDSVTTSNWTPVLLGATTCGTFTLPFYEDFLNWPPLCFSFSTTGTATQNWSHFTTGGVSLARANFWSWTSGVTARMQLPRIQLNQPAWIKYAWSHQYNSVYPNDSLFVEIKIDTSTTWTRLQSLGGPSFNTPGSQSTAPGQFTQENLVIPSSFIGHKVDIRFVGRSGFGPDVFIDFIEVENIPNCLPPSALSITNVTATSATATFTKNNTGSATQWEVGAVGFTPGSGLQLASGSTAGTTINITGLSQNTQYQLYIRDSCGTGQYSAWVGPVSFTTSCLPVAMPFTETFATWPPSCFTFSTTGSSTQNWSHFTTGGVSLARANFWAWSSGIRAVMNTPFVQISQPARLRFYWSHLYSSTYPADSLIVLSRNDSTGIADTILKLGGPTFNTPGAGNTTPATTFNEQIIDLPASYVGKNQRFEFHARSGFGPDLFIDEILVESLPACPSPQNFASTGNTATSATFSWSQSGNNASSWDIEWGPVGFTPGSAVGTIVNVTTNPATVSGLPSGSCIDFYIRTKCSSVNDSSAFVGPVTICMPIQFDVETRAVLSPAVLACGNASTQVRMLIRNQGFDPVTNVPVVLNITGDINQTLNATYTGTLQNGQSDTVTLGTINTANGAVMNIVAYTNLATDQDNSNDTLKLTATHIPLTPKADTALVCAGIDTITLKAQNWPGVSYQWFNSPTAQTPLATGPTFFVPSVAAQNTYYLEYGPLSGSQTFTYTAGDIQSDRNFTSLPGSSTCPGVMTINLPIGVTVDSISVEYDFTAVGSGWMSEQRSQLRCITTGQSEAQLFSGTGTTTGTLTYNRTGLTIANGVVTGPLVFELHAGRTFGGSGCDASFNFIPNNTWKITVFYTGAPCSNVRTPVTVGTQPQPTAAFTYTANNYVVNFTANVTNADSVHWTFGTAGSSSQLNPTFTFPANGVYPVCLKAFNNCGSVTTCDTLKFSIGLAENILGHLLKLYPNPSDGRFELTFSDDLNELPVRIIDLTGRTMHTARITSANGQFNHAFDLRRLPAGTYFVQIETTAGTLTRRIILQ</sequence>
<organism evidence="6 7">
    <name type="scientific">Thermaurantimonas aggregans</name>
    <dbReference type="NCBI Taxonomy" id="2173829"/>
    <lineage>
        <taxon>Bacteria</taxon>
        <taxon>Pseudomonadati</taxon>
        <taxon>Bacteroidota</taxon>
        <taxon>Flavobacteriia</taxon>
        <taxon>Flavobacteriales</taxon>
        <taxon>Schleiferiaceae</taxon>
        <taxon>Thermaurantimonas</taxon>
    </lineage>
</organism>
<dbReference type="InterPro" id="IPR050991">
    <property type="entry name" value="ECM_Regulatory_Proteins"/>
</dbReference>
<comment type="caution">
    <text evidence="6">The sequence shown here is derived from an EMBL/GenBank/DDBJ whole genome shotgun (WGS) entry which is preliminary data.</text>
</comment>
<dbReference type="PANTHER" id="PTHR46708">
    <property type="entry name" value="TENASCIN"/>
    <property type="match status" value="1"/>
</dbReference>
<feature type="domain" description="Fibronectin type-III" evidence="5">
    <location>
        <begin position="614"/>
        <end position="706"/>
    </location>
</feature>
<dbReference type="PROSITE" id="PS50093">
    <property type="entry name" value="PKD"/>
    <property type="match status" value="1"/>
</dbReference>
<reference evidence="6 7" key="1">
    <citation type="submission" date="2018-11" db="EMBL/GenBank/DDBJ databases">
        <title>Schleiferia aggregans sp. nov., a moderately thermophilic heterotrophic bacterium isolated from microbial mats at a terrestrial hot spring.</title>
        <authorList>
            <person name="Iino T."/>
            <person name="Ohkuma M."/>
            <person name="Haruta S."/>
        </authorList>
    </citation>
    <scope>NUCLEOTIDE SEQUENCE [LARGE SCALE GENOMIC DNA]</scope>
    <source>
        <strain evidence="6 7">LA</strain>
    </source>
</reference>
<feature type="domain" description="Fibronectin type-III" evidence="5">
    <location>
        <begin position="874"/>
        <end position="967"/>
    </location>
</feature>